<evidence type="ECO:0000256" key="10">
    <source>
        <dbReference type="ARBA" id="ARBA00049244"/>
    </source>
</evidence>
<dbReference type="NCBIfam" id="TIGR00594">
    <property type="entry name" value="polc"/>
    <property type="match status" value="1"/>
</dbReference>
<organism evidence="12 13">
    <name type="scientific">Faecalibacillus intestinalis</name>
    <dbReference type="NCBI Taxonomy" id="1982626"/>
    <lineage>
        <taxon>Bacteria</taxon>
        <taxon>Bacillati</taxon>
        <taxon>Bacillota</taxon>
        <taxon>Erysipelotrichia</taxon>
        <taxon>Erysipelotrichales</taxon>
        <taxon>Coprobacillaceae</taxon>
        <taxon>Faecalibacillus</taxon>
    </lineage>
</organism>
<dbReference type="RefSeq" id="WP_107028891.1">
    <property type="nucleotide sequence ID" value="NZ_PYLQ01000001.1"/>
</dbReference>
<evidence type="ECO:0000256" key="8">
    <source>
        <dbReference type="ARBA" id="ARBA00022932"/>
    </source>
</evidence>
<proteinExistence type="inferred from homology"/>
<dbReference type="Gene3D" id="1.10.150.870">
    <property type="match status" value="1"/>
</dbReference>
<keyword evidence="6" id="KW-0548">Nucleotidyltransferase</keyword>
<keyword evidence="7" id="KW-0235">DNA replication</keyword>
<name>A0A2T3G6K7_9FIRM</name>
<evidence type="ECO:0000256" key="9">
    <source>
        <dbReference type="ARBA" id="ARBA00025611"/>
    </source>
</evidence>
<dbReference type="Pfam" id="PF14579">
    <property type="entry name" value="HHH_6"/>
    <property type="match status" value="1"/>
</dbReference>
<keyword evidence="13" id="KW-1185">Reference proteome</keyword>
<dbReference type="PANTHER" id="PTHR32294">
    <property type="entry name" value="DNA POLYMERASE III SUBUNIT ALPHA"/>
    <property type="match status" value="1"/>
</dbReference>
<dbReference type="GO" id="GO:0008408">
    <property type="term" value="F:3'-5' exonuclease activity"/>
    <property type="evidence" value="ECO:0007669"/>
    <property type="project" value="InterPro"/>
</dbReference>
<dbReference type="GO" id="GO:0003676">
    <property type="term" value="F:nucleic acid binding"/>
    <property type="evidence" value="ECO:0007669"/>
    <property type="project" value="InterPro"/>
</dbReference>
<comment type="similarity">
    <text evidence="2">Belongs to the DNA polymerase type-C family. DnaE subfamily.</text>
</comment>
<comment type="function">
    <text evidence="9">DNA polymerase III is a complex, multichain enzyme responsible for most of the replicative synthesis in bacteria. This DNA polymerase also exhibits 3' to 5' exonuclease activity. The alpha chain is the DNA polymerase.</text>
</comment>
<dbReference type="GO" id="GO:0003887">
    <property type="term" value="F:DNA-directed DNA polymerase activity"/>
    <property type="evidence" value="ECO:0007669"/>
    <property type="project" value="UniProtKB-KW"/>
</dbReference>
<comment type="caution">
    <text evidence="12">The sequence shown here is derived from an EMBL/GenBank/DDBJ whole genome shotgun (WGS) entry which is preliminary data.</text>
</comment>
<evidence type="ECO:0000259" key="11">
    <source>
        <dbReference type="SMART" id="SM00481"/>
    </source>
</evidence>
<evidence type="ECO:0000256" key="7">
    <source>
        <dbReference type="ARBA" id="ARBA00022705"/>
    </source>
</evidence>
<sequence>MIGELNIYSCYSFQNSTILIQDLCKRAKELHMEALALTDINNMYGAIEFSNACHHYDIKPIFGMQGDVLIDQEVYPFLFYAKDQIGYHDLMKICSDINLSEHKAIELERLFLYREHLFILSGCKEGIVERLVLKELESEALKYIALFKKMFKDNYYICIQDHHLKMQSFLNERLKALATLQEVKVCASNEVRYLYPQDAIAVDLMQASIHGEKIDRNYKVQTNQMYLKDAYEMSLLFDREIIENTNDLLRRCNVTIETNQMHLPHYPLPENVTSQNYLQQLCIVGLKKRFKGKEVPRSYIERLKKELKVIAKMGFNDYFLIVFDYVRFAKTHDIQVGPGRGSAAGSLVSYVLGITNIDPLKYDLLFERFLNEERVSMPDIDIDFQDDKRDEVVKYVTEKYGQEHVGQIVTFATYGPKVALRDLGKVVSVSLPKLEMMSKYIPTQGKNRKTVKEVYESSYAFASMVNQEEMLRKILPAIYLVERLPRNISMHAAGVVLSGDCLNEVVPLTKGPNQNVLTQYSKNYIESVGLLKMDFLGLKNLTVISDILKNIEKYEGVHLNLNTIPLNDEKTFKMLSNGDTLGVFQLESPGMKNLFRKLKPSSIEDIGAANALYRPGPMSQIPHYIARKFHQEKVEYPHDDLKDILKSTYGIIIYQEQLMQVAQKIAGFSLAKADILRQATSKKTLGLMESMKEEFISGALKKGYEKNQAEYIFGLIEKFADYGFNKAHAIAYGLIGYQLAYLKANYPLSFYGAILSNEQNSDVHKMEYIAEAKKYQIRILPPSINYSEHYFKQVEGDLRFSLLAIKNVGQAGYLAIVEERQKNGLFKDIFDFVSRMEGKKITSLMLESLIDAGTFDEFGLNRATLKANLEKITEYAHLKNMIGIDEPPILEIIKENKMVRLELEKKALGVYLTQHPLAYMKQKINQPILAVANLNEYVSKNVRVLLSLLRVKVIVDKKGNEMCFIEGFDETGNVEGVVFSSTYQRYKTLLEKNKIVCIEGKMNYRDKLSLVVQNVKEVNEV</sequence>
<dbReference type="EC" id="2.7.7.7" evidence="3"/>
<dbReference type="InterPro" id="IPR004805">
    <property type="entry name" value="DnaE2/DnaE/PolC"/>
</dbReference>
<dbReference type="InterPro" id="IPR004365">
    <property type="entry name" value="NA-bd_OB_tRNA"/>
</dbReference>
<evidence type="ECO:0000256" key="5">
    <source>
        <dbReference type="ARBA" id="ARBA00022679"/>
    </source>
</evidence>
<feature type="domain" description="Polymerase/histidinol phosphatase N-terminal" evidence="11">
    <location>
        <begin position="3"/>
        <end position="70"/>
    </location>
</feature>
<dbReference type="InterPro" id="IPR029460">
    <property type="entry name" value="DNAPol_HHH"/>
</dbReference>
<dbReference type="NCBIfam" id="NF004226">
    <property type="entry name" value="PRK05673.1"/>
    <property type="match status" value="1"/>
</dbReference>
<dbReference type="EMBL" id="PYLQ01000001">
    <property type="protein sequence ID" value="PST43185.1"/>
    <property type="molecule type" value="Genomic_DNA"/>
</dbReference>
<dbReference type="GO" id="GO:0005737">
    <property type="term" value="C:cytoplasm"/>
    <property type="evidence" value="ECO:0007669"/>
    <property type="project" value="UniProtKB-SubCell"/>
</dbReference>
<dbReference type="Gene3D" id="3.20.20.140">
    <property type="entry name" value="Metal-dependent hydrolases"/>
    <property type="match status" value="1"/>
</dbReference>
<comment type="catalytic activity">
    <reaction evidence="10">
        <text>DNA(n) + a 2'-deoxyribonucleoside 5'-triphosphate = DNA(n+1) + diphosphate</text>
        <dbReference type="Rhea" id="RHEA:22508"/>
        <dbReference type="Rhea" id="RHEA-COMP:17339"/>
        <dbReference type="Rhea" id="RHEA-COMP:17340"/>
        <dbReference type="ChEBI" id="CHEBI:33019"/>
        <dbReference type="ChEBI" id="CHEBI:61560"/>
        <dbReference type="ChEBI" id="CHEBI:173112"/>
        <dbReference type="EC" id="2.7.7.7"/>
    </reaction>
</comment>
<evidence type="ECO:0000313" key="13">
    <source>
        <dbReference type="Proteomes" id="UP000240974"/>
    </source>
</evidence>
<dbReference type="PANTHER" id="PTHR32294:SF0">
    <property type="entry name" value="DNA POLYMERASE III SUBUNIT ALPHA"/>
    <property type="match status" value="1"/>
</dbReference>
<dbReference type="SMART" id="SM00481">
    <property type="entry name" value="POLIIIAc"/>
    <property type="match status" value="1"/>
</dbReference>
<dbReference type="SUPFAM" id="SSF89550">
    <property type="entry name" value="PHP domain-like"/>
    <property type="match status" value="1"/>
</dbReference>
<dbReference type="Gene3D" id="1.10.10.1600">
    <property type="entry name" value="Bacterial DNA polymerase III alpha subunit, thumb domain"/>
    <property type="match status" value="1"/>
</dbReference>
<gene>
    <name evidence="12" type="ORF">C7U54_00270</name>
</gene>
<evidence type="ECO:0000256" key="3">
    <source>
        <dbReference type="ARBA" id="ARBA00012417"/>
    </source>
</evidence>
<dbReference type="GO" id="GO:0006260">
    <property type="term" value="P:DNA replication"/>
    <property type="evidence" value="ECO:0007669"/>
    <property type="project" value="UniProtKB-KW"/>
</dbReference>
<dbReference type="CDD" id="cd04485">
    <property type="entry name" value="DnaE_OBF"/>
    <property type="match status" value="1"/>
</dbReference>
<protein>
    <recommendedName>
        <fullName evidence="4">DNA polymerase III subunit alpha</fullName>
        <ecNumber evidence="3">2.7.7.7</ecNumber>
    </recommendedName>
</protein>
<dbReference type="InterPro" id="IPR040982">
    <property type="entry name" value="DNA_pol3_finger"/>
</dbReference>
<dbReference type="Pfam" id="PF02811">
    <property type="entry name" value="PHP"/>
    <property type="match status" value="1"/>
</dbReference>
<dbReference type="Pfam" id="PF07733">
    <property type="entry name" value="DNA_pol3_alpha"/>
    <property type="match status" value="1"/>
</dbReference>
<dbReference type="Proteomes" id="UP000240974">
    <property type="component" value="Unassembled WGS sequence"/>
</dbReference>
<dbReference type="InterPro" id="IPR016195">
    <property type="entry name" value="Pol/histidinol_Pase-like"/>
</dbReference>
<reference evidence="12 13" key="1">
    <citation type="journal article" date="2019" name="Int. J. Syst. Evol. Microbiol.">
        <title>Faecalibacillus intestinalis gen. nov., sp. nov. and Faecalibacillus faecis sp. nov., isolated from human faeces.</title>
        <authorList>
            <person name="Seo B."/>
            <person name="Jeon K."/>
            <person name="Baek I."/>
            <person name="Lee Y.M."/>
            <person name="Baek K."/>
            <person name="Ko G."/>
        </authorList>
    </citation>
    <scope>NUCLEOTIDE SEQUENCE [LARGE SCALE GENOMIC DNA]</scope>
    <source>
        <strain evidence="12 13">SNUG30099</strain>
    </source>
</reference>
<keyword evidence="5" id="KW-0808">Transferase</keyword>
<dbReference type="InterPro" id="IPR011708">
    <property type="entry name" value="DNA_pol3_alpha_NTPase_dom"/>
</dbReference>
<dbReference type="InterPro" id="IPR003141">
    <property type="entry name" value="Pol/His_phosphatase_N"/>
</dbReference>
<dbReference type="InterPro" id="IPR004013">
    <property type="entry name" value="PHP_dom"/>
</dbReference>
<dbReference type="Pfam" id="PF17657">
    <property type="entry name" value="DNA_pol3_finger"/>
    <property type="match status" value="1"/>
</dbReference>
<dbReference type="InterPro" id="IPR041931">
    <property type="entry name" value="DNA_pol3_alpha_thumb_dom"/>
</dbReference>
<evidence type="ECO:0000313" key="12">
    <source>
        <dbReference type="EMBL" id="PST43185.1"/>
    </source>
</evidence>
<evidence type="ECO:0000256" key="6">
    <source>
        <dbReference type="ARBA" id="ARBA00022695"/>
    </source>
</evidence>
<evidence type="ECO:0000256" key="2">
    <source>
        <dbReference type="ARBA" id="ARBA00009496"/>
    </source>
</evidence>
<evidence type="ECO:0000256" key="1">
    <source>
        <dbReference type="ARBA" id="ARBA00004496"/>
    </source>
</evidence>
<dbReference type="AlphaFoldDB" id="A0A2T3G6K7"/>
<keyword evidence="8" id="KW-0239">DNA-directed DNA polymerase</keyword>
<comment type="subcellular location">
    <subcellularLocation>
        <location evidence="1">Cytoplasm</location>
    </subcellularLocation>
</comment>
<dbReference type="Pfam" id="PF01336">
    <property type="entry name" value="tRNA_anti-codon"/>
    <property type="match status" value="1"/>
</dbReference>
<evidence type="ECO:0000256" key="4">
    <source>
        <dbReference type="ARBA" id="ARBA00019114"/>
    </source>
</evidence>
<accession>A0A2T3G6K7</accession>